<dbReference type="EMBL" id="CP036276">
    <property type="protein sequence ID" value="QDU43132.1"/>
    <property type="molecule type" value="Genomic_DNA"/>
</dbReference>
<name>A0A517ZKV8_9PLAN</name>
<protein>
    <submittedName>
        <fullName evidence="2">Uncharacterized protein</fullName>
    </submittedName>
</protein>
<proteinExistence type="predicted"/>
<accession>A0A517ZKV8</accession>
<feature type="chain" id="PRO_5022004202" evidence="1">
    <location>
        <begin position="22"/>
        <end position="187"/>
    </location>
</feature>
<keyword evidence="1" id="KW-0732">Signal</keyword>
<keyword evidence="3" id="KW-1185">Reference proteome</keyword>
<evidence type="ECO:0000256" key="1">
    <source>
        <dbReference type="SAM" id="SignalP"/>
    </source>
</evidence>
<reference evidence="2 3" key="1">
    <citation type="submission" date="2019-02" db="EMBL/GenBank/DDBJ databases">
        <title>Deep-cultivation of Planctomycetes and their phenomic and genomic characterization uncovers novel biology.</title>
        <authorList>
            <person name="Wiegand S."/>
            <person name="Jogler M."/>
            <person name="Boedeker C."/>
            <person name="Pinto D."/>
            <person name="Vollmers J."/>
            <person name="Rivas-Marin E."/>
            <person name="Kohn T."/>
            <person name="Peeters S.H."/>
            <person name="Heuer A."/>
            <person name="Rast P."/>
            <person name="Oberbeckmann S."/>
            <person name="Bunk B."/>
            <person name="Jeske O."/>
            <person name="Meyerdierks A."/>
            <person name="Storesund J.E."/>
            <person name="Kallscheuer N."/>
            <person name="Luecker S."/>
            <person name="Lage O.M."/>
            <person name="Pohl T."/>
            <person name="Merkel B.J."/>
            <person name="Hornburger P."/>
            <person name="Mueller R.-W."/>
            <person name="Bruemmer F."/>
            <person name="Labrenz M."/>
            <person name="Spormann A.M."/>
            <person name="Op den Camp H."/>
            <person name="Overmann J."/>
            <person name="Amann R."/>
            <person name="Jetten M.S.M."/>
            <person name="Mascher T."/>
            <person name="Medema M.H."/>
            <person name="Devos D.P."/>
            <person name="Kaster A.-K."/>
            <person name="Ovreas L."/>
            <person name="Rohde M."/>
            <person name="Galperin M.Y."/>
            <person name="Jogler C."/>
        </authorList>
    </citation>
    <scope>NUCLEOTIDE SEQUENCE [LARGE SCALE GENOMIC DNA]</scope>
    <source>
        <strain evidence="2 3">Mal52</strain>
    </source>
</reference>
<sequence precursor="true">MQRSLLIVSLCLLAGCGSATSASQSKFGSTGDLTANELALALGARWWNVQIPPGHEKDFLAVTFVDETGPIGNSGGSSGWNPDGEVVKFILFDTNKDRIRYAIIGRNGTGRGEMPNELMKAKGPDSEFFTGTPKVNDPAQLGDILFKAGADGVTVIPNDIAPGEIGITLQFEKRTTDPGDKTTDEGK</sequence>
<organism evidence="2 3">
    <name type="scientific">Symmachiella dynata</name>
    <dbReference type="NCBI Taxonomy" id="2527995"/>
    <lineage>
        <taxon>Bacteria</taxon>
        <taxon>Pseudomonadati</taxon>
        <taxon>Planctomycetota</taxon>
        <taxon>Planctomycetia</taxon>
        <taxon>Planctomycetales</taxon>
        <taxon>Planctomycetaceae</taxon>
        <taxon>Symmachiella</taxon>
    </lineage>
</organism>
<feature type="signal peptide" evidence="1">
    <location>
        <begin position="1"/>
        <end position="21"/>
    </location>
</feature>
<dbReference type="PROSITE" id="PS51257">
    <property type="entry name" value="PROKAR_LIPOPROTEIN"/>
    <property type="match status" value="1"/>
</dbReference>
<evidence type="ECO:0000313" key="3">
    <source>
        <dbReference type="Proteomes" id="UP000319383"/>
    </source>
</evidence>
<dbReference type="KEGG" id="sdyn:Mal52_16040"/>
<dbReference type="Proteomes" id="UP000319383">
    <property type="component" value="Chromosome"/>
</dbReference>
<evidence type="ECO:0000313" key="2">
    <source>
        <dbReference type="EMBL" id="QDU43132.1"/>
    </source>
</evidence>
<dbReference type="AlphaFoldDB" id="A0A517ZKV8"/>
<dbReference type="RefSeq" id="WP_145375210.1">
    <property type="nucleotide sequence ID" value="NZ_CP036276.1"/>
</dbReference>
<gene>
    <name evidence="2" type="ORF">Mal52_16040</name>
</gene>